<evidence type="ECO:0000256" key="2">
    <source>
        <dbReference type="SAM" id="Phobius"/>
    </source>
</evidence>
<keyword evidence="4" id="KW-1185">Reference proteome</keyword>
<proteinExistence type="predicted"/>
<feature type="transmembrane region" description="Helical" evidence="2">
    <location>
        <begin position="6"/>
        <end position="27"/>
    </location>
</feature>
<reference evidence="3 4" key="1">
    <citation type="journal article" date="2014" name="Genome Announc.">
        <title>Draft Genome Sequences of Three Alkaliphilic Bacillus Strains, Bacillus wakoensis JCM 9140T, Bacillus akibai JCM 9157T, and Bacillus hemicellulosilyticus JCM 9152T.</title>
        <authorList>
            <person name="Yuki M."/>
            <person name="Oshima K."/>
            <person name="Suda W."/>
            <person name="Oshida Y."/>
            <person name="Kitamura K."/>
            <person name="Iida T."/>
            <person name="Hattori M."/>
            <person name="Ohkuma M."/>
        </authorList>
    </citation>
    <scope>NUCLEOTIDE SEQUENCE [LARGE SCALE GENOMIC DNA]</scope>
    <source>
        <strain evidence="3 4">JCM 9157</strain>
    </source>
</reference>
<dbReference type="RefSeq" id="WP_035667043.1">
    <property type="nucleotide sequence ID" value="NZ_BAUV01000044.1"/>
</dbReference>
<dbReference type="EMBL" id="BAUV01000044">
    <property type="protein sequence ID" value="GAE36841.1"/>
    <property type="molecule type" value="Genomic_DNA"/>
</dbReference>
<accession>W4QXM2</accession>
<protein>
    <submittedName>
        <fullName evidence="3">Uncharacterized protein</fullName>
    </submittedName>
</protein>
<feature type="compositionally biased region" description="Basic and acidic residues" evidence="1">
    <location>
        <begin position="35"/>
        <end position="44"/>
    </location>
</feature>
<dbReference type="OrthoDB" id="2893476at2"/>
<feature type="region of interest" description="Disordered" evidence="1">
    <location>
        <begin position="35"/>
        <end position="59"/>
    </location>
</feature>
<organism evidence="3 4">
    <name type="scientific">Halalkalibacter akibai (strain ATCC 43226 / DSM 21942 / CIP 109018 / JCM 9157 / 1139)</name>
    <name type="common">Bacillus akibai</name>
    <dbReference type="NCBI Taxonomy" id="1236973"/>
    <lineage>
        <taxon>Bacteria</taxon>
        <taxon>Bacillati</taxon>
        <taxon>Bacillota</taxon>
        <taxon>Bacilli</taxon>
        <taxon>Bacillales</taxon>
        <taxon>Bacillaceae</taxon>
        <taxon>Halalkalibacter</taxon>
    </lineage>
</organism>
<dbReference type="eggNOG" id="ENOG5030DIV">
    <property type="taxonomic scope" value="Bacteria"/>
</dbReference>
<comment type="caution">
    <text evidence="3">The sequence shown here is derived from an EMBL/GenBank/DDBJ whole genome shotgun (WGS) entry which is preliminary data.</text>
</comment>
<evidence type="ECO:0000313" key="4">
    <source>
        <dbReference type="Proteomes" id="UP000018896"/>
    </source>
</evidence>
<keyword evidence="2" id="KW-1133">Transmembrane helix</keyword>
<evidence type="ECO:0000313" key="3">
    <source>
        <dbReference type="EMBL" id="GAE36841.1"/>
    </source>
</evidence>
<keyword evidence="2" id="KW-0812">Transmembrane</keyword>
<dbReference type="AlphaFoldDB" id="W4QXM2"/>
<evidence type="ECO:0000256" key="1">
    <source>
        <dbReference type="SAM" id="MobiDB-lite"/>
    </source>
</evidence>
<gene>
    <name evidence="3" type="ORF">JCM9157_4062</name>
</gene>
<keyword evidence="2" id="KW-0472">Membrane</keyword>
<dbReference type="Proteomes" id="UP000018896">
    <property type="component" value="Unassembled WGS sequence"/>
</dbReference>
<sequence length="59" mass="6413">MSDTTFWITTIGGLASFGAVIWLYAALGKRVSKEEKEAGRDLTHETNAFTGSAKPSHKK</sequence>
<name>W4QXM2_HALA3</name>